<evidence type="ECO:0000313" key="3">
    <source>
        <dbReference type="EMBL" id="KAK6313918.1"/>
    </source>
</evidence>
<comment type="caution">
    <text evidence="3">The sequence shown here is derived from an EMBL/GenBank/DDBJ whole genome shotgun (WGS) entry which is preliminary data.</text>
</comment>
<feature type="compositionally biased region" description="Acidic residues" evidence="1">
    <location>
        <begin position="848"/>
        <end position="863"/>
    </location>
</feature>
<feature type="region of interest" description="Disordered" evidence="1">
    <location>
        <begin position="139"/>
        <end position="164"/>
    </location>
</feature>
<feature type="compositionally biased region" description="Polar residues" evidence="1">
    <location>
        <begin position="651"/>
        <end position="666"/>
    </location>
</feature>
<feature type="compositionally biased region" description="Acidic residues" evidence="1">
    <location>
        <begin position="1177"/>
        <end position="1187"/>
    </location>
</feature>
<keyword evidence="4" id="KW-1185">Reference proteome</keyword>
<feature type="compositionally biased region" description="Polar residues" evidence="1">
    <location>
        <begin position="391"/>
        <end position="400"/>
    </location>
</feature>
<dbReference type="Pfam" id="PF15363">
    <property type="entry name" value="BTBD8_C"/>
    <property type="match status" value="1"/>
</dbReference>
<evidence type="ECO:0000259" key="2">
    <source>
        <dbReference type="Pfam" id="PF15363"/>
    </source>
</evidence>
<feature type="compositionally biased region" description="Low complexity" evidence="1">
    <location>
        <begin position="478"/>
        <end position="509"/>
    </location>
</feature>
<feature type="compositionally biased region" description="Low complexity" evidence="1">
    <location>
        <begin position="240"/>
        <end position="252"/>
    </location>
</feature>
<feature type="compositionally biased region" description="Low complexity" evidence="1">
    <location>
        <begin position="535"/>
        <end position="548"/>
    </location>
</feature>
<feature type="region of interest" description="Disordered" evidence="1">
    <location>
        <begin position="931"/>
        <end position="1123"/>
    </location>
</feature>
<feature type="compositionally biased region" description="Basic and acidic residues" evidence="1">
    <location>
        <begin position="578"/>
        <end position="589"/>
    </location>
</feature>
<dbReference type="PANTHER" id="PTHR22427">
    <property type="entry name" value="GH15728P"/>
    <property type="match status" value="1"/>
</dbReference>
<feature type="compositionally biased region" description="Basic and acidic residues" evidence="1">
    <location>
        <begin position="1038"/>
        <end position="1060"/>
    </location>
</feature>
<protein>
    <recommendedName>
        <fullName evidence="2">BTB/POZ domain-containing protein</fullName>
    </recommendedName>
</protein>
<feature type="compositionally biased region" description="Polar residues" evidence="1">
    <location>
        <begin position="706"/>
        <end position="727"/>
    </location>
</feature>
<name>A0AAN8LJP1_9TELE</name>
<feature type="compositionally biased region" description="Low complexity" evidence="1">
    <location>
        <begin position="938"/>
        <end position="951"/>
    </location>
</feature>
<accession>A0AAN8LJP1</accession>
<feature type="compositionally biased region" description="Polar residues" evidence="1">
    <location>
        <begin position="203"/>
        <end position="215"/>
    </location>
</feature>
<sequence>MRWRLSYSSCRLPPRASASQVLLAADMLSLEGLKDMVEMVLTRDYCRFFPKVGEPALLKKLCSAIGDGVMGVNYCDLFTAVDHLAGEKDMEGETPLEEEVQREEESFYSVRHTRGWETLPSKHRERILAAALDKGGSRRLGEKPVFTSSQQPRGVRCPSGPAAACESPPVHRTIWVIRNTGTGSCTVAASLATMKSDGLGTPGLTSTAGTGTNATKPGDTDPLRAKNVKTKQPGDHRSTTAKAKTTTSASAKPVLNGTAGPGRARREVTTANGPRGSPTGGKGSKDQDRKANPNPGARPKTSPPGTTSTAQARPGKLQKSTAGKGDSLQGADSSMAHPATTTPSTSGSASPDNSSGSPRNCPTMPDVKTKTQAKVLTKSPLTKPPQKIDTAKTNSPTNKPSTREANKAKLPATGRTTTVGTGARADTKGMSPPTGSAENHVSRSGSSLSARKPASPRKQEDKDSSTVSADKTARKTTKNTPATPATAKSTSKPAKAISSSSPSKQPPLATAKPGPKQKGTSESPTEKASPKSVGPVKNSSTSVVSSKKPAAKEKEGSNGKTSADTQQANDTGAGAERVPSHSDPREKASEPAATSTEQSPAHNSPLPPGPKGHSGGEDSLSLPLNASPTQSPQKSAKQPGKPNCTGGVRALSSQPPATNHISQGNDLVNREPAKHTEGTYTGKHTPGSATDLPLDTPTPGSPLEDSWSSLHHQVSPESESGSATTSSDDIKPRSEDYDAGGSQDDVDDCCSNDRGESKGGGTMRCHDFLGRSSSDTSTPEELKMLDGGLRVEVRLKGREVETTSEEEGVRRRPRSWLSRDRDEVPVEEEVEANITVKQVPDSQLFSSEESEESEEEEEEDERSEVEVLPVHQAPPPPADPSSQFQGIVNLAFEDGADPDQDNEQQQQMDYQSASNFRRSVLISVDECEELGSEECAVQTPPQQQPDDPLTPCDVFGSDRPPAPQSAPNSISHSGGHLASDLPKSTPQQQQEQGNKHESNNNKPNKPIVFLTEIQDPLVDDHNPTKVEGVEPSPGCPPLDHDPTDLPPQERERPCHLDLRPAEQYSNGGSPRKNPSTKPSQASIPVPVDSKRSDLHTDLNYPQQKGGSPAHAAIPQSPAGDIEGQCHRLDQTTTPTCTHDRRSSKALSPIYGLNVRQAFEYPSSSDNRSRRSTVGREGEEENDEDYNEESSTFAERDWSMLKQLLSDQESSLGIIIPVPEDLNLAQYLIKQTLSLSRDCLDTQQTFLPHEKETFKRWAELISPLEDSTTSITVTSFSPEDAASPQGEWTIVELETYH</sequence>
<feature type="compositionally biased region" description="Low complexity" evidence="1">
    <location>
        <begin position="412"/>
        <end position="424"/>
    </location>
</feature>
<feature type="compositionally biased region" description="Polar residues" evidence="1">
    <location>
        <begin position="592"/>
        <end position="602"/>
    </location>
</feature>
<feature type="compositionally biased region" description="Polar residues" evidence="1">
    <location>
        <begin position="622"/>
        <end position="636"/>
    </location>
</feature>
<feature type="compositionally biased region" description="Polar residues" evidence="1">
    <location>
        <begin position="433"/>
        <end position="449"/>
    </location>
</feature>
<feature type="compositionally biased region" description="Low complexity" evidence="1">
    <location>
        <begin position="333"/>
        <end position="358"/>
    </location>
</feature>
<dbReference type="EMBL" id="JAGTTL010000013">
    <property type="protein sequence ID" value="KAK6313918.1"/>
    <property type="molecule type" value="Genomic_DNA"/>
</dbReference>
<feature type="compositionally biased region" description="Basic and acidic residues" evidence="1">
    <location>
        <begin position="668"/>
        <end position="677"/>
    </location>
</feature>
<dbReference type="Proteomes" id="UP001356427">
    <property type="component" value="Unassembled WGS sequence"/>
</dbReference>
<feature type="compositionally biased region" description="Basic and acidic residues" evidence="1">
    <location>
        <begin position="1018"/>
        <end position="1028"/>
    </location>
</feature>
<feature type="compositionally biased region" description="Polar residues" evidence="1">
    <location>
        <begin position="1063"/>
        <end position="1082"/>
    </location>
</feature>
<dbReference type="PANTHER" id="PTHR22427:SF2">
    <property type="entry name" value="BTB_POZ DOMAIN-CONTAINING PROTEIN 8"/>
    <property type="match status" value="1"/>
</dbReference>
<feature type="compositionally biased region" description="Polar residues" evidence="1">
    <location>
        <begin position="558"/>
        <end position="570"/>
    </location>
</feature>
<feature type="region of interest" description="Disordered" evidence="1">
    <location>
        <begin position="195"/>
        <end position="914"/>
    </location>
</feature>
<reference evidence="3 4" key="1">
    <citation type="submission" date="2021-04" db="EMBL/GenBank/DDBJ databases">
        <authorList>
            <person name="De Guttry C."/>
            <person name="Zahm M."/>
            <person name="Klopp C."/>
            <person name="Cabau C."/>
            <person name="Louis A."/>
            <person name="Berthelot C."/>
            <person name="Parey E."/>
            <person name="Roest Crollius H."/>
            <person name="Montfort J."/>
            <person name="Robinson-Rechavi M."/>
            <person name="Bucao C."/>
            <person name="Bouchez O."/>
            <person name="Gislard M."/>
            <person name="Lluch J."/>
            <person name="Milhes M."/>
            <person name="Lampietro C."/>
            <person name="Lopez Roques C."/>
            <person name="Donnadieu C."/>
            <person name="Braasch I."/>
            <person name="Desvignes T."/>
            <person name="Postlethwait J."/>
            <person name="Bobe J."/>
            <person name="Wedekind C."/>
            <person name="Guiguen Y."/>
        </authorList>
    </citation>
    <scope>NUCLEOTIDE SEQUENCE [LARGE SCALE GENOMIC DNA]</scope>
    <source>
        <strain evidence="3">Cs_M1</strain>
        <tissue evidence="3">Blood</tissue>
    </source>
</reference>
<organism evidence="3 4">
    <name type="scientific">Coregonus suidteri</name>
    <dbReference type="NCBI Taxonomy" id="861788"/>
    <lineage>
        <taxon>Eukaryota</taxon>
        <taxon>Metazoa</taxon>
        <taxon>Chordata</taxon>
        <taxon>Craniata</taxon>
        <taxon>Vertebrata</taxon>
        <taxon>Euteleostomi</taxon>
        <taxon>Actinopterygii</taxon>
        <taxon>Neopterygii</taxon>
        <taxon>Teleostei</taxon>
        <taxon>Protacanthopterygii</taxon>
        <taxon>Salmoniformes</taxon>
        <taxon>Salmonidae</taxon>
        <taxon>Coregoninae</taxon>
        <taxon>Coregonus</taxon>
    </lineage>
</organism>
<gene>
    <name evidence="3" type="ORF">J4Q44_G00153770</name>
</gene>
<feature type="domain" description="BTB/POZ" evidence="2">
    <location>
        <begin position="1251"/>
        <end position="1296"/>
    </location>
</feature>
<evidence type="ECO:0000256" key="1">
    <source>
        <dbReference type="SAM" id="MobiDB-lite"/>
    </source>
</evidence>
<feature type="compositionally biased region" description="Polar residues" evidence="1">
    <location>
        <begin position="982"/>
        <end position="992"/>
    </location>
</feature>
<proteinExistence type="predicted"/>
<feature type="region of interest" description="Disordered" evidence="1">
    <location>
        <begin position="1157"/>
        <end position="1191"/>
    </location>
</feature>
<dbReference type="InterPro" id="IPR027907">
    <property type="entry name" value="BTBD8_C"/>
</dbReference>
<feature type="compositionally biased region" description="Basic and acidic residues" evidence="1">
    <location>
        <begin position="780"/>
        <end position="801"/>
    </location>
</feature>
<evidence type="ECO:0000313" key="4">
    <source>
        <dbReference type="Proteomes" id="UP001356427"/>
    </source>
</evidence>